<gene>
    <name evidence="8" type="ORF">SKAU_G00288500</name>
</gene>
<dbReference type="SUPFAM" id="SSF52540">
    <property type="entry name" value="P-loop containing nucleoside triphosphate hydrolases"/>
    <property type="match status" value="1"/>
</dbReference>
<keyword evidence="2" id="KW-0325">Glycoprotein</keyword>
<comment type="similarity">
    <text evidence="5">Belongs to the sulfotransferase 1 family.</text>
</comment>
<evidence type="ECO:0000313" key="8">
    <source>
        <dbReference type="EMBL" id="KAJ8344657.1"/>
    </source>
</evidence>
<feature type="binding site" evidence="4">
    <location>
        <begin position="139"/>
        <end position="143"/>
    </location>
    <ligand>
        <name>3'-phosphoadenylyl sulfate</name>
        <dbReference type="ChEBI" id="CHEBI:58339"/>
    </ligand>
</feature>
<evidence type="ECO:0000256" key="4">
    <source>
        <dbReference type="PIRSR" id="PIRSR637359-2"/>
    </source>
</evidence>
<dbReference type="EC" id="2.8.2.-" evidence="5"/>
<feature type="region of interest" description="Disordered" evidence="6">
    <location>
        <begin position="208"/>
        <end position="228"/>
    </location>
</feature>
<organism evidence="8 9">
    <name type="scientific">Synaphobranchus kaupii</name>
    <name type="common">Kaup's arrowtooth eel</name>
    <dbReference type="NCBI Taxonomy" id="118154"/>
    <lineage>
        <taxon>Eukaryota</taxon>
        <taxon>Metazoa</taxon>
        <taxon>Chordata</taxon>
        <taxon>Craniata</taxon>
        <taxon>Vertebrata</taxon>
        <taxon>Euteleostomi</taxon>
        <taxon>Actinopterygii</taxon>
        <taxon>Neopterygii</taxon>
        <taxon>Teleostei</taxon>
        <taxon>Anguilliformes</taxon>
        <taxon>Synaphobranchidae</taxon>
        <taxon>Synaphobranchus</taxon>
    </lineage>
</organism>
<keyword evidence="9" id="KW-1185">Reference proteome</keyword>
<feature type="domain" description="Sulfotransferase" evidence="7">
    <location>
        <begin position="130"/>
        <end position="177"/>
    </location>
</feature>
<dbReference type="InterPro" id="IPR037359">
    <property type="entry name" value="NST/OST"/>
</dbReference>
<evidence type="ECO:0000256" key="3">
    <source>
        <dbReference type="PIRSR" id="PIRSR637359-1"/>
    </source>
</evidence>
<dbReference type="EMBL" id="JAINUF010000012">
    <property type="protein sequence ID" value="KAJ8344657.1"/>
    <property type="molecule type" value="Genomic_DNA"/>
</dbReference>
<protein>
    <recommendedName>
        <fullName evidence="5">Sulfotransferase</fullName>
        <ecNumber evidence="5">2.8.2.-</ecNumber>
    </recommendedName>
</protein>
<feature type="active site" description="For sulfotransferase activity" evidence="3">
    <location>
        <position position="139"/>
    </location>
</feature>
<comment type="caution">
    <text evidence="8">The sequence shown here is derived from an EMBL/GenBank/DDBJ whole genome shotgun (WGS) entry which is preliminary data.</text>
</comment>
<dbReference type="PANTHER" id="PTHR10605">
    <property type="entry name" value="HEPARAN SULFATE SULFOTRANSFERASE"/>
    <property type="match status" value="1"/>
</dbReference>
<dbReference type="InterPro" id="IPR027417">
    <property type="entry name" value="P-loop_NTPase"/>
</dbReference>
<dbReference type="Gene3D" id="3.40.50.300">
    <property type="entry name" value="P-loop containing nucleotide triphosphate hydrolases"/>
    <property type="match status" value="1"/>
</dbReference>
<proteinExistence type="inferred from homology"/>
<evidence type="ECO:0000256" key="1">
    <source>
        <dbReference type="ARBA" id="ARBA00022679"/>
    </source>
</evidence>
<dbReference type="Proteomes" id="UP001152622">
    <property type="component" value="Chromosome 12"/>
</dbReference>
<evidence type="ECO:0000256" key="2">
    <source>
        <dbReference type="ARBA" id="ARBA00023180"/>
    </source>
</evidence>
<accession>A0A9Q1ETA5</accession>
<evidence type="ECO:0000259" key="7">
    <source>
        <dbReference type="Pfam" id="PF00685"/>
    </source>
</evidence>
<evidence type="ECO:0000256" key="5">
    <source>
        <dbReference type="RuleBase" id="RU361155"/>
    </source>
</evidence>
<dbReference type="OrthoDB" id="411451at2759"/>
<dbReference type="GO" id="GO:0008467">
    <property type="term" value="F:[heparan sulfate]-glucosamine 3-sulfotransferase activity"/>
    <property type="evidence" value="ECO:0007669"/>
    <property type="project" value="TreeGrafter"/>
</dbReference>
<dbReference type="AlphaFoldDB" id="A0A9Q1ETA5"/>
<evidence type="ECO:0000256" key="6">
    <source>
        <dbReference type="SAM" id="MobiDB-lite"/>
    </source>
</evidence>
<dbReference type="PANTHER" id="PTHR10605:SF11">
    <property type="entry name" value="HEPARAN SULFATE GLUCOSAMINE 3-O-SULFOTRANSFERASE 4"/>
    <property type="match status" value="1"/>
</dbReference>
<keyword evidence="1 5" id="KW-0808">Transferase</keyword>
<dbReference type="InterPro" id="IPR000863">
    <property type="entry name" value="Sulfotransferase_dom"/>
</dbReference>
<name>A0A9Q1ETA5_SYNKA</name>
<dbReference type="Pfam" id="PF00685">
    <property type="entry name" value="Sulfotransfer_1"/>
    <property type="match status" value="1"/>
</dbReference>
<reference evidence="8" key="1">
    <citation type="journal article" date="2023" name="Science">
        <title>Genome structures resolve the early diversification of teleost fishes.</title>
        <authorList>
            <person name="Parey E."/>
            <person name="Louis A."/>
            <person name="Montfort J."/>
            <person name="Bouchez O."/>
            <person name="Roques C."/>
            <person name="Iampietro C."/>
            <person name="Lluch J."/>
            <person name="Castinel A."/>
            <person name="Donnadieu C."/>
            <person name="Desvignes T."/>
            <person name="Floi Bucao C."/>
            <person name="Jouanno E."/>
            <person name="Wen M."/>
            <person name="Mejri S."/>
            <person name="Dirks R."/>
            <person name="Jansen H."/>
            <person name="Henkel C."/>
            <person name="Chen W.J."/>
            <person name="Zahm M."/>
            <person name="Cabau C."/>
            <person name="Klopp C."/>
            <person name="Thompson A.W."/>
            <person name="Robinson-Rechavi M."/>
            <person name="Braasch I."/>
            <person name="Lecointre G."/>
            <person name="Bobe J."/>
            <person name="Postlethwait J.H."/>
            <person name="Berthelot C."/>
            <person name="Roest Crollius H."/>
            <person name="Guiguen Y."/>
        </authorList>
    </citation>
    <scope>NUCLEOTIDE SEQUENCE</scope>
    <source>
        <strain evidence="8">WJC10195</strain>
    </source>
</reference>
<evidence type="ECO:0000313" key="9">
    <source>
        <dbReference type="Proteomes" id="UP001152622"/>
    </source>
</evidence>
<sequence>MNCYNSLQFPLQENYVYQGRLVTVETTFLTIREKLYSTTSQGYFTEELIERTSTEQTVAGYAVSTVNREENVETEQKTVEWIRTQTHPTKTNAGVQNIVLERERRESSTTDDELSRGVNCTSDYGEKKLPQAIIIGVKKGGTRALLEALRVHPDVRAVGNEPHFFDRHYDKGMDWYRWGPGLTVGPGREGREDELLAGQIRAQGRGRTEGLPVVLGGRERARTTGPSSALRLSLPYRWGQSVRPSDGPPNQLA</sequence>